<name>A0ABU9XQW5_9SPHN</name>
<dbReference type="RefSeq" id="WP_345864010.1">
    <property type="nucleotide sequence ID" value="NZ_JBDIMF010000002.1"/>
</dbReference>
<dbReference type="EMBL" id="JBDIMF010000002">
    <property type="protein sequence ID" value="MEN2786209.1"/>
    <property type="molecule type" value="Genomic_DNA"/>
</dbReference>
<protein>
    <submittedName>
        <fullName evidence="3">Cytochrome P450</fullName>
    </submittedName>
</protein>
<keyword evidence="2" id="KW-0560">Oxidoreductase</keyword>
<proteinExistence type="inferred from homology"/>
<reference evidence="3 4" key="1">
    <citation type="submission" date="2024-05" db="EMBL/GenBank/DDBJ databases">
        <authorList>
            <person name="Liu Q."/>
            <person name="Xin Y.-H."/>
        </authorList>
    </citation>
    <scope>NUCLEOTIDE SEQUENCE [LARGE SCALE GENOMIC DNA]</scope>
    <source>
        <strain evidence="3 4">CGMCC 1.15349</strain>
    </source>
</reference>
<evidence type="ECO:0000256" key="2">
    <source>
        <dbReference type="RuleBase" id="RU000461"/>
    </source>
</evidence>
<dbReference type="PANTHER" id="PTHR46696">
    <property type="entry name" value="P450, PUTATIVE (EUROFUNG)-RELATED"/>
    <property type="match status" value="1"/>
</dbReference>
<dbReference type="SUPFAM" id="SSF48264">
    <property type="entry name" value="Cytochrome P450"/>
    <property type="match status" value="1"/>
</dbReference>
<dbReference type="PROSITE" id="PS00086">
    <property type="entry name" value="CYTOCHROME_P450"/>
    <property type="match status" value="1"/>
</dbReference>
<evidence type="ECO:0000313" key="4">
    <source>
        <dbReference type="Proteomes" id="UP001404104"/>
    </source>
</evidence>
<gene>
    <name evidence="3" type="ORF">ABC969_07215</name>
</gene>
<keyword evidence="4" id="KW-1185">Reference proteome</keyword>
<dbReference type="InterPro" id="IPR001128">
    <property type="entry name" value="Cyt_P450"/>
</dbReference>
<keyword evidence="2" id="KW-0479">Metal-binding</keyword>
<dbReference type="PRINTS" id="PR00359">
    <property type="entry name" value="BP450"/>
</dbReference>
<comment type="caution">
    <text evidence="3">The sequence shown here is derived from an EMBL/GenBank/DDBJ whole genome shotgun (WGS) entry which is preliminary data.</text>
</comment>
<dbReference type="InterPro" id="IPR002397">
    <property type="entry name" value="Cyt_P450_B"/>
</dbReference>
<evidence type="ECO:0000313" key="3">
    <source>
        <dbReference type="EMBL" id="MEN2786209.1"/>
    </source>
</evidence>
<keyword evidence="2" id="KW-0503">Monooxygenase</keyword>
<dbReference type="Proteomes" id="UP001404104">
    <property type="component" value="Unassembled WGS sequence"/>
</dbReference>
<dbReference type="PANTHER" id="PTHR46696:SF1">
    <property type="entry name" value="CYTOCHROME P450 YJIB-RELATED"/>
    <property type="match status" value="1"/>
</dbReference>
<comment type="similarity">
    <text evidence="1 2">Belongs to the cytochrome P450 family.</text>
</comment>
<dbReference type="Gene3D" id="1.10.630.10">
    <property type="entry name" value="Cytochrome P450"/>
    <property type="match status" value="1"/>
</dbReference>
<keyword evidence="2" id="KW-0349">Heme</keyword>
<dbReference type="Pfam" id="PF00067">
    <property type="entry name" value="p450"/>
    <property type="match status" value="1"/>
</dbReference>
<accession>A0ABU9XQW5</accession>
<evidence type="ECO:0000256" key="1">
    <source>
        <dbReference type="ARBA" id="ARBA00010617"/>
    </source>
</evidence>
<keyword evidence="2" id="KW-0408">Iron</keyword>
<dbReference type="InterPro" id="IPR017972">
    <property type="entry name" value="Cyt_P450_CS"/>
</dbReference>
<organism evidence="3 4">
    <name type="scientific">Sphingomonas qilianensis</name>
    <dbReference type="NCBI Taxonomy" id="1736690"/>
    <lineage>
        <taxon>Bacteria</taxon>
        <taxon>Pseudomonadati</taxon>
        <taxon>Pseudomonadota</taxon>
        <taxon>Alphaproteobacteria</taxon>
        <taxon>Sphingomonadales</taxon>
        <taxon>Sphingomonadaceae</taxon>
        <taxon>Sphingomonas</taxon>
    </lineage>
</organism>
<sequence length="382" mass="41498">MAMLPLLFRWLRCARPVFRLGSTFLITRHADVQAVFANDQAFAAPYAAKLEIIMGGTPFILGMADGDEYRAGLVALRRVVRSDDLPVLASRVAAQAEAIVAQANGQLDVVDTLVRRIAFDQMATYLGVPEPANGDLRVWGTRLFEFQFVASDPALLVDVARIAPLLRAHVQQQIDARRGGDGDDVISRALRLQTAGEPGFSDAQIRSNIVGLLVGGPPQPPMVLPQALEQLLRRPDALAAAQAAARAGDDRLLAAHITEAMRFDPLAPWMPRVARAARSVGQGKSARIIPAGATVLASIASAMRDARRVPEPNRFDATRTAEQYLHFGYGVHQCFGLEINRATLHLMLKPLLRRGSLRRAPGRAGRLQKNGVFASSLVVEFD</sequence>
<dbReference type="InterPro" id="IPR036396">
    <property type="entry name" value="Cyt_P450_sf"/>
</dbReference>